<reference evidence="4" key="1">
    <citation type="journal article" date="2021" name="PeerJ">
        <title>Extensive microbial diversity within the chicken gut microbiome revealed by metagenomics and culture.</title>
        <authorList>
            <person name="Gilroy R."/>
            <person name="Ravi A."/>
            <person name="Getino M."/>
            <person name="Pursley I."/>
            <person name="Horton D.L."/>
            <person name="Alikhan N.F."/>
            <person name="Baker D."/>
            <person name="Gharbi K."/>
            <person name="Hall N."/>
            <person name="Watson M."/>
            <person name="Adriaenssens E.M."/>
            <person name="Foster-Nyarko E."/>
            <person name="Jarju S."/>
            <person name="Secka A."/>
            <person name="Antonio M."/>
            <person name="Oren A."/>
            <person name="Chaudhuri R.R."/>
            <person name="La Ragione R."/>
            <person name="Hildebrand F."/>
            <person name="Pallen M.J."/>
        </authorList>
    </citation>
    <scope>NUCLEOTIDE SEQUENCE</scope>
    <source>
        <strain evidence="4">ChiGjej4B4-7305</strain>
    </source>
</reference>
<dbReference type="InterPro" id="IPR029016">
    <property type="entry name" value="GAF-like_dom_sf"/>
</dbReference>
<dbReference type="InterPro" id="IPR035965">
    <property type="entry name" value="PAS-like_dom_sf"/>
</dbReference>
<dbReference type="InterPro" id="IPR052016">
    <property type="entry name" value="Bact_Sigma-Reg"/>
</dbReference>
<dbReference type="SUPFAM" id="SSF55874">
    <property type="entry name" value="ATPase domain of HSP90 chaperone/DNA topoisomerase II/histidine kinase"/>
    <property type="match status" value="1"/>
</dbReference>
<dbReference type="GO" id="GO:0016791">
    <property type="term" value="F:phosphatase activity"/>
    <property type="evidence" value="ECO:0007669"/>
    <property type="project" value="TreeGrafter"/>
</dbReference>
<protein>
    <submittedName>
        <fullName evidence="4">SpoIIE family protein phosphatase</fullName>
    </submittedName>
</protein>
<dbReference type="Gene3D" id="3.30.565.10">
    <property type="entry name" value="Histidine kinase-like ATPase, C-terminal domain"/>
    <property type="match status" value="1"/>
</dbReference>
<sequence>MNNSASSDAAEPSWGAEEPPTTALRPSTGGASTSAGEAARSAAAEVVLDGERAVAVVDLAPSGPVLRWANAAFQRITGYTARQGRARGELISPGYRSVVLAEIAEHAVDGASFPLTVPLLRADGHEIILDAVVTPREVDGVIRRFVFVQSGPPEPVRTDVQELVHGSRRTMEALARVSDVIHEGEDADALTVISRVLSQLVYAWCGFFAEDSVLRPITGLDSAMSAHVRRPRRGITYSDEEDPVGQLLVTAPMRRVRLDLDAVYLPGSASQQLADLINAATERGPDLRREAVVVPLQGRGSVLGLMAVIEPGERLAAQESDLLLESTARRVGLAMDHARLVEGEHLLAETLQRAMLPDLDHIDSLDVWTYYSPNAEHAQVGGDWYDVVHLGEEVIGAVVGDVVGHDVEAAAAMGQLRSVLRTFASELHDPGTVLSRLDGMVESMRIRRPASLVYATLQPSSDTPGNWTLCYSSAGHLPGLVVSAGELIEMSGARGRLMGFGDGPRSTAELPLEPGDVLVLYTDGLVERRNRPVHDGVARLGETLLAAAGESDAAGVGEQVLRQFADPPEDDIAVVVIRVPSPEAGLGRRGRYRRWRLAPATDSVRRARKLVAEACTSWDRDPGAVELIASELVANAVLYGEGTVLLRLQDTGDGVRIEVEDGNPVPPTHLEPHAARVGGYGMQIVERLADWGWRPSGPGKVVWARVHGETTLRLPAES</sequence>
<proteinExistence type="predicted"/>
<dbReference type="Pfam" id="PF13581">
    <property type="entry name" value="HATPase_c_2"/>
    <property type="match status" value="1"/>
</dbReference>
<dbReference type="Gene3D" id="3.30.450.40">
    <property type="match status" value="1"/>
</dbReference>
<dbReference type="Pfam" id="PF07228">
    <property type="entry name" value="SpoIIE"/>
    <property type="match status" value="1"/>
</dbReference>
<evidence type="ECO:0000259" key="3">
    <source>
        <dbReference type="PROSITE" id="PS51746"/>
    </source>
</evidence>
<name>A0A9D2EB11_9MICO</name>
<feature type="compositionally biased region" description="Low complexity" evidence="2">
    <location>
        <begin position="27"/>
        <end position="36"/>
    </location>
</feature>
<keyword evidence="1" id="KW-0378">Hydrolase</keyword>
<evidence type="ECO:0000313" key="5">
    <source>
        <dbReference type="Proteomes" id="UP000824037"/>
    </source>
</evidence>
<gene>
    <name evidence="4" type="ORF">H9815_01955</name>
</gene>
<feature type="region of interest" description="Disordered" evidence="2">
    <location>
        <begin position="1"/>
        <end position="36"/>
    </location>
</feature>
<organism evidence="4 5">
    <name type="scientific">Candidatus Ruania gallistercoris</name>
    <dbReference type="NCBI Taxonomy" id="2838746"/>
    <lineage>
        <taxon>Bacteria</taxon>
        <taxon>Bacillati</taxon>
        <taxon>Actinomycetota</taxon>
        <taxon>Actinomycetes</taxon>
        <taxon>Micrococcales</taxon>
        <taxon>Ruaniaceae</taxon>
        <taxon>Ruania</taxon>
    </lineage>
</organism>
<dbReference type="SUPFAM" id="SSF81606">
    <property type="entry name" value="PP2C-like"/>
    <property type="match status" value="1"/>
</dbReference>
<dbReference type="Gene3D" id="3.30.450.20">
    <property type="entry name" value="PAS domain"/>
    <property type="match status" value="1"/>
</dbReference>
<reference evidence="4" key="2">
    <citation type="submission" date="2021-04" db="EMBL/GenBank/DDBJ databases">
        <authorList>
            <person name="Gilroy R."/>
        </authorList>
    </citation>
    <scope>NUCLEOTIDE SEQUENCE</scope>
    <source>
        <strain evidence="4">ChiGjej4B4-7305</strain>
    </source>
</reference>
<dbReference type="SUPFAM" id="SSF55785">
    <property type="entry name" value="PYP-like sensor domain (PAS domain)"/>
    <property type="match status" value="1"/>
</dbReference>
<dbReference type="InterPro" id="IPR001932">
    <property type="entry name" value="PPM-type_phosphatase-like_dom"/>
</dbReference>
<dbReference type="PANTHER" id="PTHR43156">
    <property type="entry name" value="STAGE II SPORULATION PROTEIN E-RELATED"/>
    <property type="match status" value="1"/>
</dbReference>
<dbReference type="InterPro" id="IPR036890">
    <property type="entry name" value="HATPase_C_sf"/>
</dbReference>
<dbReference type="Gene3D" id="3.60.40.10">
    <property type="entry name" value="PPM-type phosphatase domain"/>
    <property type="match status" value="1"/>
</dbReference>
<dbReference type="InterPro" id="IPR036457">
    <property type="entry name" value="PPM-type-like_dom_sf"/>
</dbReference>
<evidence type="ECO:0000313" key="4">
    <source>
        <dbReference type="EMBL" id="HIZ34513.1"/>
    </source>
</evidence>
<dbReference type="CDD" id="cd16936">
    <property type="entry name" value="HATPase_RsbW-like"/>
    <property type="match status" value="1"/>
</dbReference>
<evidence type="ECO:0000256" key="1">
    <source>
        <dbReference type="ARBA" id="ARBA00022801"/>
    </source>
</evidence>
<dbReference type="InterPro" id="IPR000014">
    <property type="entry name" value="PAS"/>
</dbReference>
<accession>A0A9D2EB11</accession>
<feature type="domain" description="PPM-type phosphatase" evidence="3">
    <location>
        <begin position="367"/>
        <end position="579"/>
    </location>
</feature>
<dbReference type="EMBL" id="DXBY01000039">
    <property type="protein sequence ID" value="HIZ34513.1"/>
    <property type="molecule type" value="Genomic_DNA"/>
</dbReference>
<comment type="caution">
    <text evidence="4">The sequence shown here is derived from an EMBL/GenBank/DDBJ whole genome shotgun (WGS) entry which is preliminary data.</text>
</comment>
<dbReference type="SMART" id="SM00331">
    <property type="entry name" value="PP2C_SIG"/>
    <property type="match status" value="1"/>
</dbReference>
<dbReference type="PROSITE" id="PS51746">
    <property type="entry name" value="PPM_2"/>
    <property type="match status" value="1"/>
</dbReference>
<evidence type="ECO:0000256" key="2">
    <source>
        <dbReference type="SAM" id="MobiDB-lite"/>
    </source>
</evidence>
<dbReference type="AlphaFoldDB" id="A0A9D2EB11"/>
<dbReference type="InterPro" id="IPR003594">
    <property type="entry name" value="HATPase_dom"/>
</dbReference>
<dbReference type="CDD" id="cd00130">
    <property type="entry name" value="PAS"/>
    <property type="match status" value="1"/>
</dbReference>
<dbReference type="PANTHER" id="PTHR43156:SF2">
    <property type="entry name" value="STAGE II SPORULATION PROTEIN E"/>
    <property type="match status" value="1"/>
</dbReference>
<dbReference type="Proteomes" id="UP000824037">
    <property type="component" value="Unassembled WGS sequence"/>
</dbReference>